<dbReference type="Proteomes" id="UP000243542">
    <property type="component" value="Unassembled WGS sequence"/>
</dbReference>
<evidence type="ECO:0008006" key="4">
    <source>
        <dbReference type="Google" id="ProtNLM"/>
    </source>
</evidence>
<dbReference type="AlphaFoldDB" id="A0A2A9FEJ4"/>
<name>A0A2A9FEJ4_9PSEU</name>
<comment type="caution">
    <text evidence="2">The sequence shown here is derived from an EMBL/GenBank/DDBJ whole genome shotgun (WGS) entry which is preliminary data.</text>
</comment>
<protein>
    <recommendedName>
        <fullName evidence="4">Protein kinase domain-containing protein</fullName>
    </recommendedName>
</protein>
<dbReference type="SUPFAM" id="SSF56112">
    <property type="entry name" value="Protein kinase-like (PK-like)"/>
    <property type="match status" value="1"/>
</dbReference>
<reference evidence="2 3" key="1">
    <citation type="submission" date="2017-10" db="EMBL/GenBank/DDBJ databases">
        <title>Sequencing the genomes of 1000 actinobacteria strains.</title>
        <authorList>
            <person name="Klenk H.-P."/>
        </authorList>
    </citation>
    <scope>NUCLEOTIDE SEQUENCE [LARGE SCALE GENOMIC DNA]</scope>
    <source>
        <strain evidence="2 3">DSM 46092</strain>
    </source>
</reference>
<dbReference type="Gene3D" id="1.10.510.10">
    <property type="entry name" value="Transferase(Phosphotransferase) domain 1"/>
    <property type="match status" value="1"/>
</dbReference>
<feature type="region of interest" description="Disordered" evidence="1">
    <location>
        <begin position="290"/>
        <end position="311"/>
    </location>
</feature>
<gene>
    <name evidence="2" type="ORF">ATK36_3960</name>
</gene>
<proteinExistence type="predicted"/>
<accession>A0A2A9FEJ4</accession>
<keyword evidence="3" id="KW-1185">Reference proteome</keyword>
<sequence>MADSRIARHTAVATALSLLSNHQLTRMLDRAPVVAEGIGGTAVRFEVAGTPVFAKRVPLTELERRGENVRSTANVFELPPYCHYGLGSAGGGVWRELAVHVMTTGWVLSGECAHFPLLHHWRELPMARRVRDPGEREKSVAFWHGSAAVRRRLEELDGATTSLVLCSEYLPTTVHRWLRDHLSDAERIEEQLLAMADFLERQGLLHFDAHLGNILADRDRIYLTDFGLALSTRFDLSPQEQEFAARNIGHDRAYLRTQLVNWLVTELAGTTDRAERTAYLQRFAQRLQDARSSESPHDARSVHHPRNSIDLPEPAASIVSRHVGTAVRMNDFYRRLAEESRATPFPTEEFSRLRD</sequence>
<dbReference type="InterPro" id="IPR011009">
    <property type="entry name" value="Kinase-like_dom_sf"/>
</dbReference>
<evidence type="ECO:0000313" key="3">
    <source>
        <dbReference type="Proteomes" id="UP000243542"/>
    </source>
</evidence>
<evidence type="ECO:0000256" key="1">
    <source>
        <dbReference type="SAM" id="MobiDB-lite"/>
    </source>
</evidence>
<feature type="compositionally biased region" description="Basic and acidic residues" evidence="1">
    <location>
        <begin position="290"/>
        <end position="301"/>
    </location>
</feature>
<dbReference type="RefSeq" id="WP_098512851.1">
    <property type="nucleotide sequence ID" value="NZ_JBIAKZ010000001.1"/>
</dbReference>
<evidence type="ECO:0000313" key="2">
    <source>
        <dbReference type="EMBL" id="PFG48845.1"/>
    </source>
</evidence>
<organism evidence="2 3">
    <name type="scientific">Amycolatopsis sulphurea</name>
    <dbReference type="NCBI Taxonomy" id="76022"/>
    <lineage>
        <taxon>Bacteria</taxon>
        <taxon>Bacillati</taxon>
        <taxon>Actinomycetota</taxon>
        <taxon>Actinomycetes</taxon>
        <taxon>Pseudonocardiales</taxon>
        <taxon>Pseudonocardiaceae</taxon>
        <taxon>Amycolatopsis</taxon>
    </lineage>
</organism>
<dbReference type="EMBL" id="PDJK01000002">
    <property type="protein sequence ID" value="PFG48845.1"/>
    <property type="molecule type" value="Genomic_DNA"/>
</dbReference>